<dbReference type="PANTHER" id="PTHR44809">
    <property type="match status" value="1"/>
</dbReference>
<feature type="region of interest" description="Disordered" evidence="1">
    <location>
        <begin position="1"/>
        <end position="76"/>
    </location>
</feature>
<gene>
    <name evidence="2" type="primary">Tmtc1_0</name>
    <name evidence="2" type="ORF">E2C01_024496</name>
</gene>
<feature type="compositionally biased region" description="Gly residues" evidence="1">
    <location>
        <begin position="157"/>
        <end position="182"/>
    </location>
</feature>
<dbReference type="InterPro" id="IPR052943">
    <property type="entry name" value="TMTC_O-mannosyl-trnsfr"/>
</dbReference>
<evidence type="ECO:0000256" key="1">
    <source>
        <dbReference type="SAM" id="MobiDB-lite"/>
    </source>
</evidence>
<dbReference type="OrthoDB" id="10032188at2759"/>
<organism evidence="2 3">
    <name type="scientific">Portunus trituberculatus</name>
    <name type="common">Swimming crab</name>
    <name type="synonym">Neptunus trituberculatus</name>
    <dbReference type="NCBI Taxonomy" id="210409"/>
    <lineage>
        <taxon>Eukaryota</taxon>
        <taxon>Metazoa</taxon>
        <taxon>Ecdysozoa</taxon>
        <taxon>Arthropoda</taxon>
        <taxon>Crustacea</taxon>
        <taxon>Multicrustacea</taxon>
        <taxon>Malacostraca</taxon>
        <taxon>Eumalacostraca</taxon>
        <taxon>Eucarida</taxon>
        <taxon>Decapoda</taxon>
        <taxon>Pleocyemata</taxon>
        <taxon>Brachyura</taxon>
        <taxon>Eubrachyura</taxon>
        <taxon>Portunoidea</taxon>
        <taxon>Portunidae</taxon>
        <taxon>Portuninae</taxon>
        <taxon>Portunus</taxon>
    </lineage>
</organism>
<keyword evidence="3" id="KW-1185">Reference proteome</keyword>
<evidence type="ECO:0000313" key="2">
    <source>
        <dbReference type="EMBL" id="MPC31213.1"/>
    </source>
</evidence>
<dbReference type="AlphaFoldDB" id="A0A5B7EDY5"/>
<proteinExistence type="predicted"/>
<keyword evidence="2" id="KW-0812">Transmembrane</keyword>
<feature type="compositionally biased region" description="Basic and acidic residues" evidence="1">
    <location>
        <begin position="1"/>
        <end position="24"/>
    </location>
</feature>
<protein>
    <submittedName>
        <fullName evidence="2">Transmembrane and TPR repeat-containing protein 1</fullName>
    </submittedName>
</protein>
<accession>A0A5B7EDY5</accession>
<keyword evidence="2" id="KW-0472">Membrane</keyword>
<evidence type="ECO:0000313" key="3">
    <source>
        <dbReference type="Proteomes" id="UP000324222"/>
    </source>
</evidence>
<feature type="region of interest" description="Disordered" evidence="1">
    <location>
        <begin position="136"/>
        <end position="200"/>
    </location>
</feature>
<sequence length="397" mass="43044">MDKQDEVRPHGVPRRETQVRKDVRPAAASSPYSKAPSSPHSPTTPLPGPPDHVTFPPHVRTSTSSPSKSPHQSQSALTDKFWSCIRLQPCALSHVPSPHKLSAKAQDNEDLSSSNQRIGATFSVTGARCGKEVGRGGVVMGKQWPPTARPRTRRAGGCSGSGSGGSGGGGGGSGSSGSGGSVCSGTSNKHHHSGRNFGSPSWHKILSSPTPTHVYFLLAVASVSVYVNGLTGEYVHDDLSAVLRNPDVQGTRPLWQLFLNDFWGKPMKDPASHKSYRPLTILSFSHDRHVAAVSCSPLTSSSRVPVMAGMHKTWNTPLLSRGHKATRGRPSKFLTSHEPKMCFRTFLERRSLHPLARIPHPLTNTSHCYTLNTRPATRPLRHTRSLRLLQFHRHSLT</sequence>
<feature type="compositionally biased region" description="Low complexity" evidence="1">
    <location>
        <begin position="61"/>
        <end position="75"/>
    </location>
</feature>
<comment type="caution">
    <text evidence="2">The sequence shown here is derived from an EMBL/GenBank/DDBJ whole genome shotgun (WGS) entry which is preliminary data.</text>
</comment>
<reference evidence="2 3" key="1">
    <citation type="submission" date="2019-05" db="EMBL/GenBank/DDBJ databases">
        <title>Another draft genome of Portunus trituberculatus and its Hox gene families provides insights of decapod evolution.</title>
        <authorList>
            <person name="Jeong J.-H."/>
            <person name="Song I."/>
            <person name="Kim S."/>
            <person name="Choi T."/>
            <person name="Kim D."/>
            <person name="Ryu S."/>
            <person name="Kim W."/>
        </authorList>
    </citation>
    <scope>NUCLEOTIDE SEQUENCE [LARGE SCALE GENOMIC DNA]</scope>
    <source>
        <tissue evidence="2">Muscle</tissue>
    </source>
</reference>
<feature type="compositionally biased region" description="Low complexity" evidence="1">
    <location>
        <begin position="25"/>
        <end position="41"/>
    </location>
</feature>
<name>A0A5B7EDY5_PORTR</name>
<dbReference type="Proteomes" id="UP000324222">
    <property type="component" value="Unassembled WGS sequence"/>
</dbReference>
<dbReference type="PANTHER" id="PTHR44809:SF1">
    <property type="entry name" value="PROTEIN O-MANNOSYL-TRANSFERASE TMTC1"/>
    <property type="match status" value="1"/>
</dbReference>
<dbReference type="EMBL" id="VSRR010002391">
    <property type="protein sequence ID" value="MPC31213.1"/>
    <property type="molecule type" value="Genomic_DNA"/>
</dbReference>